<reference evidence="13" key="1">
    <citation type="submission" date="2017-02" db="UniProtKB">
        <authorList>
            <consortium name="WormBaseParasite"/>
        </authorList>
    </citation>
    <scope>IDENTIFICATION</scope>
</reference>
<evidence type="ECO:0000256" key="9">
    <source>
        <dbReference type="SAM" id="Coils"/>
    </source>
</evidence>
<feature type="compositionally biased region" description="Polar residues" evidence="10">
    <location>
        <begin position="144"/>
        <end position="164"/>
    </location>
</feature>
<proteinExistence type="inferred from homology"/>
<keyword evidence="5" id="KW-0493">Microtubule</keyword>
<accession>A0A0N4ZP11</accession>
<evidence type="ECO:0000259" key="11">
    <source>
        <dbReference type="PROSITE" id="PS50245"/>
    </source>
</evidence>
<keyword evidence="8" id="KW-0206">Cytoskeleton</keyword>
<evidence type="ECO:0000256" key="10">
    <source>
        <dbReference type="SAM" id="MobiDB-lite"/>
    </source>
</evidence>
<evidence type="ECO:0000256" key="1">
    <source>
        <dbReference type="ARBA" id="ARBA00004245"/>
    </source>
</evidence>
<dbReference type="SMART" id="SM01052">
    <property type="entry name" value="CAP_GLY"/>
    <property type="match status" value="1"/>
</dbReference>
<evidence type="ECO:0000313" key="13">
    <source>
        <dbReference type="WBParaSite" id="PTRK_0001027400.1"/>
    </source>
</evidence>
<evidence type="ECO:0000256" key="8">
    <source>
        <dbReference type="ARBA" id="ARBA00023212"/>
    </source>
</evidence>
<dbReference type="Gene3D" id="1.20.5.1160">
    <property type="entry name" value="Vasodilator-stimulated phosphoprotein"/>
    <property type="match status" value="1"/>
</dbReference>
<keyword evidence="6" id="KW-0243">Dynein</keyword>
<dbReference type="Pfam" id="PF12455">
    <property type="entry name" value="Dynactin"/>
    <property type="match status" value="1"/>
</dbReference>
<dbReference type="PROSITE" id="PS50245">
    <property type="entry name" value="CAP_GLY_2"/>
    <property type="match status" value="1"/>
</dbReference>
<dbReference type="SUPFAM" id="SSF74924">
    <property type="entry name" value="Cap-Gly domain"/>
    <property type="match status" value="1"/>
</dbReference>
<evidence type="ECO:0000256" key="5">
    <source>
        <dbReference type="ARBA" id="ARBA00022701"/>
    </source>
</evidence>
<feature type="coiled-coil region" evidence="9">
    <location>
        <begin position="216"/>
        <end position="551"/>
    </location>
</feature>
<dbReference type="Pfam" id="PF01302">
    <property type="entry name" value="CAP_GLY"/>
    <property type="match status" value="1"/>
</dbReference>
<dbReference type="InterPro" id="IPR022157">
    <property type="entry name" value="Dynactin"/>
</dbReference>
<dbReference type="PANTHER" id="PTHR18916">
    <property type="entry name" value="DYNACTIN 1-RELATED MICROTUBULE-BINDING"/>
    <property type="match status" value="1"/>
</dbReference>
<dbReference type="WBParaSite" id="PTRK_0001027400.1">
    <property type="protein sequence ID" value="PTRK_0001027400.1"/>
    <property type="gene ID" value="PTRK_0001027400"/>
</dbReference>
<dbReference type="InterPro" id="IPR036859">
    <property type="entry name" value="CAP-Gly_dom_sf"/>
</dbReference>
<dbReference type="AlphaFoldDB" id="A0A0N4ZP11"/>
<protein>
    <recommendedName>
        <fullName evidence="3">Dynactin subunit 1</fullName>
    </recommendedName>
</protein>
<evidence type="ECO:0000256" key="3">
    <source>
        <dbReference type="ARBA" id="ARBA00016574"/>
    </source>
</evidence>
<keyword evidence="4" id="KW-0963">Cytoplasm</keyword>
<feature type="region of interest" description="Disordered" evidence="10">
    <location>
        <begin position="67"/>
        <end position="168"/>
    </location>
</feature>
<sequence>MDNFKKGDKVDTDKGKGTVAYFGETKFKDGIWVGIILEKRNGKNNGTINGVTYFNCDEDYGIFMKPSQVRREGERRMSTRPSVVSSARGSKVPSAKQSMRNSPVQTPRSMSPSKSSVNLQNLNQGSRKTSINSSDVKSPRDTSKVSGNNKTNNDSLQSSGQSAESFEMVKEETISEIKDNVDDSKSPSVIDELEKPVEISPTKYVPPPNMDEGEELEYLRMQKVELEGKIETLKEKIRDYKPKVDELKRAKLTIEGLEENKKRILEQNTRLKKDVEEYKNKYEETLNKFNEIETPDVIELKAQIEELTIDKEIAEEKCETIEADLELCKSQYAEKEKELAILKSEMERADPNTGGNSLQFAALQRQNDNLSEVIHKLRDHIAQSKILESENKKVIDQLKQDLDDYEDLTDKQEAEIAELKNTLSDYSEQIDAAAGSEKVIDSLTEKNLELEDKVSILNEQIVELEELNDMNEQLLLCAKEDEDEYKKQLDEKFAELNVLRKALKLREEEIDKFETTIQQFRSRIVDLNSEIQNKEDEILIEREKLEKKEENGGAPVAGSNRVFAEIVDLELYKINSEYSQMTSKLLKFFLPDNFSKAGGDNDALLLTVALPRVVSKADVLGDLLYKKFPPVPGGMRRQHVTKSHRGEQWGFVANVGYILAQLKVVAKKFESTLQSCSVDKLASICHLQQEFAHHEKTLDSYFELLKQDRFDENSNIDSLSLIVHHFNHSFNINMSMESYDNKEMLINTISQLTKGFSWININSQRILYYLKDDDYSKEHELIKNFNKIIETLSEGEKLLIRTNNHIPKEKDILVNSDFMDSIDNVITSLEKIAKIFVQTCKAATSMMNLLTNCDDLSIKQLTECIQSSVEKLAGTISIEKALEFIQNYANKVKNGLENIANIMEKDSLVVDNVERKLYSALHDRALSRKKDSQELESLRWQVSTKDDKILELNKALKEKKDCIRNLELKLETHMKNSDGGRGSDKRVERFRQEYNERISEYKMKEEALVEEIRLLKEQIDIVSNEKVVHTGQLNDSQLSFDMSLKNMGDHVQSKDLVAQFDILKKNYQRLQDSYIYTAYKSCTLQAREDNKILSELKPLKEANSVAGIYSLQSYNKSKQREELLSLSHEADRLNNEWTLLQLEGINPSNKRQHILKVNAYNNKVQELEFKFFNYWSTNHPGKNIPQTYKRPKKIQNSNDKSFTTNESSNLLKKWINISNSVKVQ</sequence>
<dbReference type="GO" id="GO:0005874">
    <property type="term" value="C:microtubule"/>
    <property type="evidence" value="ECO:0007669"/>
    <property type="project" value="UniProtKB-KW"/>
</dbReference>
<keyword evidence="12" id="KW-1185">Reference proteome</keyword>
<organism evidence="12 13">
    <name type="scientific">Parastrongyloides trichosuri</name>
    <name type="common">Possum-specific nematode worm</name>
    <dbReference type="NCBI Taxonomy" id="131310"/>
    <lineage>
        <taxon>Eukaryota</taxon>
        <taxon>Metazoa</taxon>
        <taxon>Ecdysozoa</taxon>
        <taxon>Nematoda</taxon>
        <taxon>Chromadorea</taxon>
        <taxon>Rhabditida</taxon>
        <taxon>Tylenchina</taxon>
        <taxon>Panagrolaimomorpha</taxon>
        <taxon>Strongyloidoidea</taxon>
        <taxon>Strongyloididae</taxon>
        <taxon>Parastrongyloides</taxon>
    </lineage>
</organism>
<evidence type="ECO:0000256" key="7">
    <source>
        <dbReference type="ARBA" id="ARBA00023054"/>
    </source>
</evidence>
<dbReference type="STRING" id="131310.A0A0N4ZP11"/>
<dbReference type="InterPro" id="IPR000938">
    <property type="entry name" value="CAP-Gly_domain"/>
</dbReference>
<evidence type="ECO:0000256" key="6">
    <source>
        <dbReference type="ARBA" id="ARBA00023017"/>
    </source>
</evidence>
<evidence type="ECO:0000256" key="4">
    <source>
        <dbReference type="ARBA" id="ARBA00022490"/>
    </source>
</evidence>
<feature type="coiled-coil region" evidence="9">
    <location>
        <begin position="949"/>
        <end position="1025"/>
    </location>
</feature>
<name>A0A0N4ZP11_PARTI</name>
<dbReference type="Proteomes" id="UP000038045">
    <property type="component" value="Unplaced"/>
</dbReference>
<comment type="subcellular location">
    <subcellularLocation>
        <location evidence="1">Cytoplasm</location>
        <location evidence="1">Cytoskeleton</location>
    </subcellularLocation>
</comment>
<dbReference type="PROSITE" id="PS00845">
    <property type="entry name" value="CAP_GLY_1"/>
    <property type="match status" value="1"/>
</dbReference>
<feature type="compositionally biased region" description="Polar residues" evidence="10">
    <location>
        <begin position="95"/>
        <end position="136"/>
    </location>
</feature>
<keyword evidence="7 9" id="KW-0175">Coiled coil</keyword>
<dbReference type="GO" id="GO:0030286">
    <property type="term" value="C:dynein complex"/>
    <property type="evidence" value="ECO:0007669"/>
    <property type="project" value="UniProtKB-KW"/>
</dbReference>
<feature type="compositionally biased region" description="Polar residues" evidence="10">
    <location>
        <begin position="79"/>
        <end position="88"/>
    </location>
</feature>
<feature type="domain" description="CAP-Gly" evidence="11">
    <location>
        <begin position="23"/>
        <end position="65"/>
    </location>
</feature>
<evidence type="ECO:0000313" key="12">
    <source>
        <dbReference type="Proteomes" id="UP000038045"/>
    </source>
</evidence>
<dbReference type="Gene3D" id="2.30.30.190">
    <property type="entry name" value="CAP Gly-rich-like domain"/>
    <property type="match status" value="1"/>
</dbReference>
<comment type="similarity">
    <text evidence="2">Belongs to the dynactin 150 kDa subunit family.</text>
</comment>
<evidence type="ECO:0000256" key="2">
    <source>
        <dbReference type="ARBA" id="ARBA00011010"/>
    </source>
</evidence>